<keyword evidence="3 5" id="KW-0808">Transferase</keyword>
<keyword evidence="6" id="KW-1185">Reference proteome</keyword>
<comment type="similarity">
    <text evidence="1">Belongs to the glycosyltransferase 2 family.</text>
</comment>
<dbReference type="Proteomes" id="UP000199642">
    <property type="component" value="Unassembled WGS sequence"/>
</dbReference>
<proteinExistence type="inferred from homology"/>
<gene>
    <name evidence="5" type="ORF">SAMN04487988_10611</name>
</gene>
<dbReference type="CDD" id="cd04186">
    <property type="entry name" value="GT_2_like_c"/>
    <property type="match status" value="1"/>
</dbReference>
<evidence type="ECO:0000313" key="5">
    <source>
        <dbReference type="EMBL" id="SFG63894.1"/>
    </source>
</evidence>
<evidence type="ECO:0000259" key="4">
    <source>
        <dbReference type="Pfam" id="PF00535"/>
    </source>
</evidence>
<dbReference type="AlphaFoldDB" id="A0A1I2TG57"/>
<feature type="domain" description="Glycosyltransferase 2-like" evidence="4">
    <location>
        <begin position="7"/>
        <end position="109"/>
    </location>
</feature>
<organism evidence="5 6">
    <name type="scientific">Algoriphagus hitonicola</name>
    <dbReference type="NCBI Taxonomy" id="435880"/>
    <lineage>
        <taxon>Bacteria</taxon>
        <taxon>Pseudomonadati</taxon>
        <taxon>Bacteroidota</taxon>
        <taxon>Cytophagia</taxon>
        <taxon>Cytophagales</taxon>
        <taxon>Cyclobacteriaceae</taxon>
        <taxon>Algoriphagus</taxon>
    </lineage>
</organism>
<dbReference type="PANTHER" id="PTHR43179">
    <property type="entry name" value="RHAMNOSYLTRANSFERASE WBBL"/>
    <property type="match status" value="1"/>
</dbReference>
<dbReference type="STRING" id="435880.SAMN04487988_10611"/>
<dbReference type="Pfam" id="PF00535">
    <property type="entry name" value="Glycos_transf_2"/>
    <property type="match status" value="1"/>
</dbReference>
<protein>
    <submittedName>
        <fullName evidence="5">Glycosyltransferase, GT2 family</fullName>
    </submittedName>
</protein>
<name>A0A1I2TG57_9BACT</name>
<accession>A0A1I2TG57</accession>
<dbReference type="EMBL" id="FOPC01000006">
    <property type="protein sequence ID" value="SFG63894.1"/>
    <property type="molecule type" value="Genomic_DNA"/>
</dbReference>
<evidence type="ECO:0000256" key="1">
    <source>
        <dbReference type="ARBA" id="ARBA00006739"/>
    </source>
</evidence>
<reference evidence="6" key="1">
    <citation type="submission" date="2016-10" db="EMBL/GenBank/DDBJ databases">
        <authorList>
            <person name="Varghese N."/>
            <person name="Submissions S."/>
        </authorList>
    </citation>
    <scope>NUCLEOTIDE SEQUENCE [LARGE SCALE GENOMIC DNA]</scope>
    <source>
        <strain evidence="6">DSM 19315</strain>
    </source>
</reference>
<dbReference type="SUPFAM" id="SSF53448">
    <property type="entry name" value="Nucleotide-diphospho-sugar transferases"/>
    <property type="match status" value="1"/>
</dbReference>
<dbReference type="RefSeq" id="WP_092791010.1">
    <property type="nucleotide sequence ID" value="NZ_FOPC01000006.1"/>
</dbReference>
<keyword evidence="2" id="KW-0328">Glycosyltransferase</keyword>
<dbReference type="InterPro" id="IPR001173">
    <property type="entry name" value="Glyco_trans_2-like"/>
</dbReference>
<dbReference type="PANTHER" id="PTHR43179:SF12">
    <property type="entry name" value="GALACTOFURANOSYLTRANSFERASE GLFT2"/>
    <property type="match status" value="1"/>
</dbReference>
<evidence type="ECO:0000313" key="6">
    <source>
        <dbReference type="Proteomes" id="UP000199642"/>
    </source>
</evidence>
<sequence>MGNIITIIVTHNGSRWIYNCINSILNSNLKIDIICIDNFSTDDTVDVIKSNFSDIIIIENNENLGFGQANNIGLRYAIKNYYDYIFLLNQDAYVENDTIYKLVQASKNNLEFGILSPIHLNGEGNRLDLNFSNYISEYKCGSFISDFILAKLRKEVYDLPFVNAAAWLLPLNTIKTIGGFDPLFFHYGEDDNYCQRVLYHGLKIGIVPDTYVFHDRSQLVKKIDRYENLVVFEKSFKVKCANVNESFQKNISWEIKEIKKKFFISFLSFNIFGFLKWFKFYSHVKSIIPHTEKSRKINEKIGSNYLNG</sequence>
<dbReference type="Gene3D" id="3.90.550.10">
    <property type="entry name" value="Spore Coat Polysaccharide Biosynthesis Protein SpsA, Chain A"/>
    <property type="match status" value="1"/>
</dbReference>
<dbReference type="InterPro" id="IPR029044">
    <property type="entry name" value="Nucleotide-diphossugar_trans"/>
</dbReference>
<evidence type="ECO:0000256" key="3">
    <source>
        <dbReference type="ARBA" id="ARBA00022679"/>
    </source>
</evidence>
<evidence type="ECO:0000256" key="2">
    <source>
        <dbReference type="ARBA" id="ARBA00022676"/>
    </source>
</evidence>
<dbReference type="GO" id="GO:0016757">
    <property type="term" value="F:glycosyltransferase activity"/>
    <property type="evidence" value="ECO:0007669"/>
    <property type="project" value="UniProtKB-KW"/>
</dbReference>
<dbReference type="OrthoDB" id="9771846at2"/>